<name>A0ABQ2GC23_9DEIO</name>
<dbReference type="InterPro" id="IPR054467">
    <property type="entry name" value="YkoP-like_dom"/>
</dbReference>
<evidence type="ECO:0000313" key="3">
    <source>
        <dbReference type="Proteomes" id="UP000639973"/>
    </source>
</evidence>
<dbReference type="EMBL" id="BMOL01000011">
    <property type="protein sequence ID" value="GGL85837.1"/>
    <property type="molecule type" value="Genomic_DNA"/>
</dbReference>
<sequence length="358" mass="38397">MVWRGLTRLARTRYIREMRRLPSRLLAAQLRAGAYGAWEGGNPGAPEVGVTVPIHSRLALEGVLAGALEASATVTLLVSPALALLAPDALHAATQAGHEIAGAGQPDLPSALEAASAQLVQSWAADGLDRASLRRLAAQGLRPLPFPLGTPQPGQTVRVQPEHLGEQLRHLRALGYRPVPVRDVPGLRRAGPRDLLVHVYTQTVEARFAREHGVIDLAQRADAVMRVAPLDHAPAPLPLPHGAPTAELHLHSPRIVGLAGRGALTAYRAYLRSLKDVAAAMKTRPELQEAQAVFAVTLFHAPLEQGGFTLLPLPPARARLYGLGFRVLRAVYGTARPPSEGEPKMAWMTREAFLAKYG</sequence>
<evidence type="ECO:0000313" key="2">
    <source>
        <dbReference type="EMBL" id="GGL85837.1"/>
    </source>
</evidence>
<accession>A0ABQ2GC23</accession>
<keyword evidence="3" id="KW-1185">Reference proteome</keyword>
<dbReference type="Pfam" id="PF22790">
    <property type="entry name" value="YkoP"/>
    <property type="match status" value="1"/>
</dbReference>
<comment type="caution">
    <text evidence="2">The sequence shown here is derived from an EMBL/GenBank/DDBJ whole genome shotgun (WGS) entry which is preliminary data.</text>
</comment>
<proteinExistence type="predicted"/>
<gene>
    <name evidence="2" type="ORF">GCM10010840_24700</name>
</gene>
<evidence type="ECO:0000259" key="1">
    <source>
        <dbReference type="Pfam" id="PF22790"/>
    </source>
</evidence>
<organism evidence="2 3">
    <name type="scientific">Deinococcus aerolatus</name>
    <dbReference type="NCBI Taxonomy" id="522487"/>
    <lineage>
        <taxon>Bacteria</taxon>
        <taxon>Thermotogati</taxon>
        <taxon>Deinococcota</taxon>
        <taxon>Deinococci</taxon>
        <taxon>Deinococcales</taxon>
        <taxon>Deinococcaceae</taxon>
        <taxon>Deinococcus</taxon>
    </lineage>
</organism>
<protein>
    <recommendedName>
        <fullName evidence="1">YkoP-like domain-containing protein</fullName>
    </recommendedName>
</protein>
<reference evidence="3" key="1">
    <citation type="journal article" date="2019" name="Int. J. Syst. Evol. Microbiol.">
        <title>The Global Catalogue of Microorganisms (GCM) 10K type strain sequencing project: providing services to taxonomists for standard genome sequencing and annotation.</title>
        <authorList>
            <consortium name="The Broad Institute Genomics Platform"/>
            <consortium name="The Broad Institute Genome Sequencing Center for Infectious Disease"/>
            <person name="Wu L."/>
            <person name="Ma J."/>
        </authorList>
    </citation>
    <scope>NUCLEOTIDE SEQUENCE [LARGE SCALE GENOMIC DNA]</scope>
    <source>
        <strain evidence="3">JCM 15442</strain>
    </source>
</reference>
<feature type="domain" description="YkoP-like" evidence="1">
    <location>
        <begin position="244"/>
        <end position="357"/>
    </location>
</feature>
<dbReference type="Proteomes" id="UP000639973">
    <property type="component" value="Unassembled WGS sequence"/>
</dbReference>